<evidence type="ECO:0000313" key="10">
    <source>
        <dbReference type="Proteomes" id="UP001152798"/>
    </source>
</evidence>
<keyword evidence="10" id="KW-1185">Reference proteome</keyword>
<comment type="similarity">
    <text evidence="3">Belongs to the GORAB family.</text>
</comment>
<dbReference type="PANTHER" id="PTHR21470:SF2">
    <property type="entry name" value="RAB6-INTERACTING GOLGIN"/>
    <property type="match status" value="1"/>
</dbReference>
<dbReference type="Proteomes" id="UP001152798">
    <property type="component" value="Chromosome 3"/>
</dbReference>
<dbReference type="OrthoDB" id="9909311at2759"/>
<proteinExistence type="inferred from homology"/>
<gene>
    <name evidence="9" type="ORF">NEZAVI_LOCUS5554</name>
</gene>
<evidence type="ECO:0000256" key="6">
    <source>
        <dbReference type="ARBA" id="ARBA00023034"/>
    </source>
</evidence>
<evidence type="ECO:0000256" key="8">
    <source>
        <dbReference type="SAM" id="Coils"/>
    </source>
</evidence>
<dbReference type="Pfam" id="PF04949">
    <property type="entry name" value="Transcrip_act"/>
    <property type="match status" value="1"/>
</dbReference>
<dbReference type="InterPro" id="IPR007033">
    <property type="entry name" value="GORAB"/>
</dbReference>
<keyword evidence="5" id="KW-0963">Cytoplasm</keyword>
<organism evidence="9 10">
    <name type="scientific">Nezara viridula</name>
    <name type="common">Southern green stink bug</name>
    <name type="synonym">Cimex viridulus</name>
    <dbReference type="NCBI Taxonomy" id="85310"/>
    <lineage>
        <taxon>Eukaryota</taxon>
        <taxon>Metazoa</taxon>
        <taxon>Ecdysozoa</taxon>
        <taxon>Arthropoda</taxon>
        <taxon>Hexapoda</taxon>
        <taxon>Insecta</taxon>
        <taxon>Pterygota</taxon>
        <taxon>Neoptera</taxon>
        <taxon>Paraneoptera</taxon>
        <taxon>Hemiptera</taxon>
        <taxon>Heteroptera</taxon>
        <taxon>Panheteroptera</taxon>
        <taxon>Pentatomomorpha</taxon>
        <taxon>Pentatomoidea</taxon>
        <taxon>Pentatomidae</taxon>
        <taxon>Pentatominae</taxon>
        <taxon>Nezara</taxon>
    </lineage>
</organism>
<evidence type="ECO:0000256" key="1">
    <source>
        <dbReference type="ARBA" id="ARBA00004496"/>
    </source>
</evidence>
<keyword evidence="6" id="KW-0333">Golgi apparatus</keyword>
<sequence>MQRSFMLKKREESGYVQKKFSEVEDMEKFESVLTEDIKKIRAQIDDISKDYLELQKRFDKAEKEYLEAKVELFTKGEEKDRLVETLRGIIENCESEKAKKLSQLLSKFEIKSKFMIENKAENK</sequence>
<keyword evidence="7 8" id="KW-0175">Coiled coil</keyword>
<dbReference type="PANTHER" id="PTHR21470">
    <property type="entry name" value="RAB6-INTERACTING PROTEIN GORAB"/>
    <property type="match status" value="1"/>
</dbReference>
<dbReference type="GO" id="GO:0005794">
    <property type="term" value="C:Golgi apparatus"/>
    <property type="evidence" value="ECO:0007669"/>
    <property type="project" value="UniProtKB-SubCell"/>
</dbReference>
<evidence type="ECO:0000256" key="7">
    <source>
        <dbReference type="ARBA" id="ARBA00023054"/>
    </source>
</evidence>
<feature type="coiled-coil region" evidence="8">
    <location>
        <begin position="37"/>
        <end position="71"/>
    </location>
</feature>
<evidence type="ECO:0000313" key="9">
    <source>
        <dbReference type="EMBL" id="CAH1395244.1"/>
    </source>
</evidence>
<evidence type="ECO:0000256" key="5">
    <source>
        <dbReference type="ARBA" id="ARBA00022490"/>
    </source>
</evidence>
<evidence type="ECO:0000256" key="4">
    <source>
        <dbReference type="ARBA" id="ARBA00014130"/>
    </source>
</evidence>
<comment type="subcellular location">
    <subcellularLocation>
        <location evidence="1">Cytoplasm</location>
    </subcellularLocation>
    <subcellularLocation>
        <location evidence="2">Golgi apparatus</location>
    </subcellularLocation>
</comment>
<protein>
    <recommendedName>
        <fullName evidence="4">RAB6-interacting golgin</fullName>
    </recommendedName>
</protein>
<evidence type="ECO:0000256" key="3">
    <source>
        <dbReference type="ARBA" id="ARBA00005599"/>
    </source>
</evidence>
<accession>A0A9P0E772</accession>
<evidence type="ECO:0000256" key="2">
    <source>
        <dbReference type="ARBA" id="ARBA00004555"/>
    </source>
</evidence>
<reference evidence="9" key="1">
    <citation type="submission" date="2022-01" db="EMBL/GenBank/DDBJ databases">
        <authorList>
            <person name="King R."/>
        </authorList>
    </citation>
    <scope>NUCLEOTIDE SEQUENCE</scope>
</reference>
<dbReference type="EMBL" id="OV725079">
    <property type="protein sequence ID" value="CAH1395244.1"/>
    <property type="molecule type" value="Genomic_DNA"/>
</dbReference>
<dbReference type="GO" id="GO:1905515">
    <property type="term" value="P:non-motile cilium assembly"/>
    <property type="evidence" value="ECO:0007669"/>
    <property type="project" value="TreeGrafter"/>
</dbReference>
<dbReference type="AlphaFoldDB" id="A0A9P0E772"/>
<name>A0A9P0E772_NEZVI</name>